<evidence type="ECO:0000256" key="4">
    <source>
        <dbReference type="ARBA" id="ARBA00022989"/>
    </source>
</evidence>
<feature type="transmembrane region" description="Helical" evidence="6">
    <location>
        <begin position="518"/>
        <end position="543"/>
    </location>
</feature>
<proteinExistence type="inferred from homology"/>
<comment type="similarity">
    <text evidence="2">Belongs to the GtrA family.</text>
</comment>
<dbReference type="PANTHER" id="PTHR38459">
    <property type="entry name" value="PROPHAGE BACTOPRENOL-LINKED GLUCOSE TRANSLOCASE HOMOLOG"/>
    <property type="match status" value="1"/>
</dbReference>
<comment type="caution">
    <text evidence="8">The sequence shown here is derived from an EMBL/GenBank/DDBJ whole genome shotgun (WGS) entry which is preliminary data.</text>
</comment>
<dbReference type="InterPro" id="IPR051401">
    <property type="entry name" value="GtrA_CellWall_Glycosyl"/>
</dbReference>
<evidence type="ECO:0000313" key="8">
    <source>
        <dbReference type="EMBL" id="OGG51109.1"/>
    </source>
</evidence>
<feature type="transmembrane region" description="Helical" evidence="6">
    <location>
        <begin position="142"/>
        <end position="162"/>
    </location>
</feature>
<dbReference type="GO" id="GO:0005886">
    <property type="term" value="C:plasma membrane"/>
    <property type="evidence" value="ECO:0007669"/>
    <property type="project" value="TreeGrafter"/>
</dbReference>
<reference evidence="8 9" key="1">
    <citation type="journal article" date="2016" name="Nat. Commun.">
        <title>Thousands of microbial genomes shed light on interconnected biogeochemical processes in an aquifer system.</title>
        <authorList>
            <person name="Anantharaman K."/>
            <person name="Brown C.T."/>
            <person name="Hug L.A."/>
            <person name="Sharon I."/>
            <person name="Castelle C.J."/>
            <person name="Probst A.J."/>
            <person name="Thomas B.C."/>
            <person name="Singh A."/>
            <person name="Wilkins M.J."/>
            <person name="Karaoz U."/>
            <person name="Brodie E.L."/>
            <person name="Williams K.H."/>
            <person name="Hubbard S.S."/>
            <person name="Banfield J.F."/>
        </authorList>
    </citation>
    <scope>NUCLEOTIDE SEQUENCE [LARGE SCALE GENOMIC DNA]</scope>
</reference>
<evidence type="ECO:0000256" key="2">
    <source>
        <dbReference type="ARBA" id="ARBA00009399"/>
    </source>
</evidence>
<dbReference type="InterPro" id="IPR007267">
    <property type="entry name" value="GtrA_DPMS_TM"/>
</dbReference>
<keyword evidence="4 6" id="KW-1133">Transmembrane helix</keyword>
<accession>A0A1F6CPI9</accession>
<evidence type="ECO:0000313" key="9">
    <source>
        <dbReference type="Proteomes" id="UP000178370"/>
    </source>
</evidence>
<dbReference type="GO" id="GO:0000271">
    <property type="term" value="P:polysaccharide biosynthetic process"/>
    <property type="evidence" value="ECO:0007669"/>
    <property type="project" value="InterPro"/>
</dbReference>
<comment type="subcellular location">
    <subcellularLocation>
        <location evidence="1">Membrane</location>
        <topology evidence="1">Multi-pass membrane protein</topology>
    </subcellularLocation>
</comment>
<feature type="transmembrane region" description="Helical" evidence="6">
    <location>
        <begin position="327"/>
        <end position="351"/>
    </location>
</feature>
<gene>
    <name evidence="8" type="ORF">A2763_02090</name>
</gene>
<evidence type="ECO:0000259" key="7">
    <source>
        <dbReference type="Pfam" id="PF04138"/>
    </source>
</evidence>
<feature type="transmembrane region" description="Helical" evidence="6">
    <location>
        <begin position="439"/>
        <end position="459"/>
    </location>
</feature>
<name>A0A1F6CPI9_9BACT</name>
<protein>
    <recommendedName>
        <fullName evidence="7">GtrA/DPMS transmembrane domain-containing protein</fullName>
    </recommendedName>
</protein>
<keyword evidence="5 6" id="KW-0472">Membrane</keyword>
<feature type="transmembrane region" description="Helical" evidence="6">
    <location>
        <begin position="466"/>
        <end position="483"/>
    </location>
</feature>
<dbReference type="Proteomes" id="UP000178370">
    <property type="component" value="Unassembled WGS sequence"/>
</dbReference>
<keyword evidence="3 6" id="KW-0812">Transmembrane</keyword>
<sequence>MQKIIRFVIAGLIATMTNLFVTYALTDTFGIWYLYSSIGGFCAGFSVSFTLQKFWTFRHTALERMHVEAAQYFLVALGGLLFDAGAVYTLVEYAGSHYLFAQFVVGIFIAIANFIFYHMIFRGAPRRPFKTLWSEELGEWERGLIIAGGVSLLLVAVKFFGIDLPFHQDEWKTARFVVDPVGMAGLFHHPPLTELLYRIAGFLPPELLRLIPLAFTAGSFGLLYLIVERRAGFKAALLTIIVLGTSAYGTIAALMLDLDGAILPFFMLLSVYAYDRAREYSGGLRVLFLSLLLVALILGFLIKLSFVIVVGALMLDYLYERRRDITWGLVARLGSALLVFLAVLAFLVWVARYVYPAFSADAMIGHALTYVQGFDRGWGQIIFQTVKALLYTGPIALAAVVFFSREVFERTRIFNIYLGAGLIFYLMLFDFSMGALDKYLMFSIVPVCAIAAVALAPHLRMFSRSQAALLLASATALFALNFLPHDVLPLYPKAAWAKEVASLHWNILLPFFGGSGPMGFYVSFLFIALSFIVGAALAAAALFKREWRQFSATALLAVSLLYAGVFAEEYFFGRLNGSAPVVFREALTYIDTSDITSVITHNDIGAFELWQRGKYASRFYAAPQYEEAHRGIFAEHSGHYLVVGIPRWSDGSFYRKFFATCDIEFVTSSGVIAAHVYYCPDSDPLATQ</sequence>
<feature type="transmembrane region" description="Helical" evidence="6">
    <location>
        <begin position="550"/>
        <end position="567"/>
    </location>
</feature>
<feature type="transmembrane region" description="Helical" evidence="6">
    <location>
        <begin position="381"/>
        <end position="402"/>
    </location>
</feature>
<evidence type="ECO:0000256" key="5">
    <source>
        <dbReference type="ARBA" id="ARBA00023136"/>
    </source>
</evidence>
<feature type="transmembrane region" description="Helical" evidence="6">
    <location>
        <begin position="207"/>
        <end position="227"/>
    </location>
</feature>
<feature type="transmembrane region" description="Helical" evidence="6">
    <location>
        <begin position="414"/>
        <end position="433"/>
    </location>
</feature>
<feature type="transmembrane region" description="Helical" evidence="6">
    <location>
        <begin position="97"/>
        <end position="121"/>
    </location>
</feature>
<feature type="transmembrane region" description="Helical" evidence="6">
    <location>
        <begin position="286"/>
        <end position="315"/>
    </location>
</feature>
<organism evidence="8 9">
    <name type="scientific">Candidatus Kaiserbacteria bacterium RIFCSPHIGHO2_01_FULL_54_36</name>
    <dbReference type="NCBI Taxonomy" id="1798482"/>
    <lineage>
        <taxon>Bacteria</taxon>
        <taxon>Candidatus Kaiseribacteriota</taxon>
    </lineage>
</organism>
<dbReference type="Pfam" id="PF04138">
    <property type="entry name" value="GtrA_DPMS_TM"/>
    <property type="match status" value="1"/>
</dbReference>
<feature type="domain" description="GtrA/DPMS transmembrane" evidence="7">
    <location>
        <begin position="6"/>
        <end position="119"/>
    </location>
</feature>
<dbReference type="STRING" id="1798482.A2763_02090"/>
<dbReference type="EMBL" id="MFKV01000002">
    <property type="protein sequence ID" value="OGG51109.1"/>
    <property type="molecule type" value="Genomic_DNA"/>
</dbReference>
<evidence type="ECO:0000256" key="6">
    <source>
        <dbReference type="SAM" id="Phobius"/>
    </source>
</evidence>
<feature type="transmembrane region" description="Helical" evidence="6">
    <location>
        <begin position="7"/>
        <end position="25"/>
    </location>
</feature>
<feature type="transmembrane region" description="Helical" evidence="6">
    <location>
        <begin position="72"/>
        <end position="91"/>
    </location>
</feature>
<evidence type="ECO:0000256" key="1">
    <source>
        <dbReference type="ARBA" id="ARBA00004141"/>
    </source>
</evidence>
<feature type="transmembrane region" description="Helical" evidence="6">
    <location>
        <begin position="31"/>
        <end position="51"/>
    </location>
</feature>
<dbReference type="AlphaFoldDB" id="A0A1F6CPI9"/>
<dbReference type="PANTHER" id="PTHR38459:SF1">
    <property type="entry name" value="PROPHAGE BACTOPRENOL-LINKED GLUCOSE TRANSLOCASE HOMOLOG"/>
    <property type="match status" value="1"/>
</dbReference>
<evidence type="ECO:0000256" key="3">
    <source>
        <dbReference type="ARBA" id="ARBA00022692"/>
    </source>
</evidence>